<comment type="subcellular location">
    <subcellularLocation>
        <location evidence="1">Membrane</location>
        <topology evidence="1">Multi-pass membrane protein</topology>
    </subcellularLocation>
</comment>
<name>A0ABW6B0P7_9SPHI</name>
<feature type="transmembrane region" description="Helical" evidence="5">
    <location>
        <begin position="49"/>
        <end position="66"/>
    </location>
</feature>
<comment type="caution">
    <text evidence="7">The sequence shown here is derived from an EMBL/GenBank/DDBJ whole genome shotgun (WGS) entry which is preliminary data.</text>
</comment>
<evidence type="ECO:0000256" key="2">
    <source>
        <dbReference type="ARBA" id="ARBA00022692"/>
    </source>
</evidence>
<keyword evidence="8" id="KW-1185">Reference proteome</keyword>
<keyword evidence="2 5" id="KW-0812">Transmembrane</keyword>
<evidence type="ECO:0000313" key="7">
    <source>
        <dbReference type="EMBL" id="MFD2963027.1"/>
    </source>
</evidence>
<sequence length="159" mass="17924">MKTARFITITTLLLLILWVPVTVDKLVDYGSFKAGILRQPLPSAIGQALLWLLPFAEAVVVALLLINSKTRKWAMYLSSLLLLVFTIYIGMALLGFWEKTPCACGSVIRFLSWKQHFFFNLFFLLISIWGIYSTRNIQHSPSLGEAGRMGEPTKLATNK</sequence>
<feature type="domain" description="Methylamine utilisation protein MauE" evidence="6">
    <location>
        <begin position="5"/>
        <end position="132"/>
    </location>
</feature>
<dbReference type="Proteomes" id="UP001597560">
    <property type="component" value="Unassembled WGS sequence"/>
</dbReference>
<feature type="transmembrane region" description="Helical" evidence="5">
    <location>
        <begin position="73"/>
        <end position="97"/>
    </location>
</feature>
<evidence type="ECO:0000256" key="5">
    <source>
        <dbReference type="SAM" id="Phobius"/>
    </source>
</evidence>
<keyword evidence="4 5" id="KW-0472">Membrane</keyword>
<evidence type="ECO:0000313" key="8">
    <source>
        <dbReference type="Proteomes" id="UP001597560"/>
    </source>
</evidence>
<evidence type="ECO:0000256" key="1">
    <source>
        <dbReference type="ARBA" id="ARBA00004141"/>
    </source>
</evidence>
<feature type="transmembrane region" description="Helical" evidence="5">
    <location>
        <begin position="117"/>
        <end position="134"/>
    </location>
</feature>
<organism evidence="7 8">
    <name type="scientific">Olivibacter jilunii</name>
    <dbReference type="NCBI Taxonomy" id="985016"/>
    <lineage>
        <taxon>Bacteria</taxon>
        <taxon>Pseudomonadati</taxon>
        <taxon>Bacteroidota</taxon>
        <taxon>Sphingobacteriia</taxon>
        <taxon>Sphingobacteriales</taxon>
        <taxon>Sphingobacteriaceae</taxon>
        <taxon>Olivibacter</taxon>
    </lineage>
</organism>
<dbReference type="EMBL" id="JBHUPA010000007">
    <property type="protein sequence ID" value="MFD2963027.1"/>
    <property type="molecule type" value="Genomic_DNA"/>
</dbReference>
<dbReference type="RefSeq" id="WP_377611296.1">
    <property type="nucleotide sequence ID" value="NZ_JBHUPA010000007.1"/>
</dbReference>
<evidence type="ECO:0000256" key="4">
    <source>
        <dbReference type="ARBA" id="ARBA00023136"/>
    </source>
</evidence>
<proteinExistence type="predicted"/>
<keyword evidence="3 5" id="KW-1133">Transmembrane helix</keyword>
<gene>
    <name evidence="7" type="ORF">ACFS6J_14600</name>
</gene>
<dbReference type="Pfam" id="PF07291">
    <property type="entry name" value="MauE"/>
    <property type="match status" value="1"/>
</dbReference>
<evidence type="ECO:0000256" key="3">
    <source>
        <dbReference type="ARBA" id="ARBA00022989"/>
    </source>
</evidence>
<dbReference type="InterPro" id="IPR009908">
    <property type="entry name" value="Methylamine_util_MauE"/>
</dbReference>
<reference evidence="8" key="1">
    <citation type="journal article" date="2019" name="Int. J. Syst. Evol. Microbiol.">
        <title>The Global Catalogue of Microorganisms (GCM) 10K type strain sequencing project: providing services to taxonomists for standard genome sequencing and annotation.</title>
        <authorList>
            <consortium name="The Broad Institute Genomics Platform"/>
            <consortium name="The Broad Institute Genome Sequencing Center for Infectious Disease"/>
            <person name="Wu L."/>
            <person name="Ma J."/>
        </authorList>
    </citation>
    <scope>NUCLEOTIDE SEQUENCE [LARGE SCALE GENOMIC DNA]</scope>
    <source>
        <strain evidence="8">KCTC 23098</strain>
    </source>
</reference>
<evidence type="ECO:0000259" key="6">
    <source>
        <dbReference type="Pfam" id="PF07291"/>
    </source>
</evidence>
<accession>A0ABW6B0P7</accession>
<protein>
    <submittedName>
        <fullName evidence="7">MauE/DoxX family redox-associated membrane protein</fullName>
    </submittedName>
</protein>